<dbReference type="GO" id="GO:0020037">
    <property type="term" value="F:heme binding"/>
    <property type="evidence" value="ECO:0007669"/>
    <property type="project" value="InterPro"/>
</dbReference>
<evidence type="ECO:0000256" key="8">
    <source>
        <dbReference type="ARBA" id="ARBA00023002"/>
    </source>
</evidence>
<evidence type="ECO:0000256" key="1">
    <source>
        <dbReference type="ARBA" id="ARBA00001971"/>
    </source>
</evidence>
<dbReference type="InParanoid" id="A0A2R6RML4"/>
<evidence type="ECO:0000256" key="10">
    <source>
        <dbReference type="ARBA" id="ARBA00023033"/>
    </source>
</evidence>
<keyword evidence="8 13" id="KW-0560">Oxidoreductase</keyword>
<comment type="similarity">
    <text evidence="3 13">Belongs to the cytochrome P450 family.</text>
</comment>
<evidence type="ECO:0000313" key="16">
    <source>
        <dbReference type="Proteomes" id="UP000241394"/>
    </source>
</evidence>
<dbReference type="PRINTS" id="PR00385">
    <property type="entry name" value="P450"/>
</dbReference>
<evidence type="ECO:0000256" key="9">
    <source>
        <dbReference type="ARBA" id="ARBA00023004"/>
    </source>
</evidence>
<dbReference type="GO" id="GO:0005506">
    <property type="term" value="F:iron ion binding"/>
    <property type="evidence" value="ECO:0007669"/>
    <property type="project" value="InterPro"/>
</dbReference>
<evidence type="ECO:0000256" key="3">
    <source>
        <dbReference type="ARBA" id="ARBA00010617"/>
    </source>
</evidence>
<dbReference type="GO" id="GO:0016705">
    <property type="term" value="F:oxidoreductase activity, acting on paired donors, with incorporation or reduction of molecular oxygen"/>
    <property type="evidence" value="ECO:0007669"/>
    <property type="project" value="InterPro"/>
</dbReference>
<keyword evidence="7" id="KW-1133">Transmembrane helix</keyword>
<dbReference type="STRING" id="1590841.A0A2R6RML4"/>
<dbReference type="PROSITE" id="PS00086">
    <property type="entry name" value="CYTOCHROME_P450"/>
    <property type="match status" value="1"/>
</dbReference>
<gene>
    <name evidence="15" type="ORF">CEY00_Acc04572</name>
</gene>
<evidence type="ECO:0000256" key="13">
    <source>
        <dbReference type="RuleBase" id="RU000461"/>
    </source>
</evidence>
<dbReference type="Pfam" id="PF00067">
    <property type="entry name" value="p450"/>
    <property type="match status" value="1"/>
</dbReference>
<keyword evidence="11" id="KW-0472">Membrane</keyword>
<keyword evidence="10 13" id="KW-0503">Monooxygenase</keyword>
<evidence type="ECO:0000256" key="11">
    <source>
        <dbReference type="ARBA" id="ARBA00023136"/>
    </source>
</evidence>
<protein>
    <submittedName>
        <fullName evidence="15">Cytochrome P450 83B1 like</fullName>
    </submittedName>
</protein>
<evidence type="ECO:0000256" key="4">
    <source>
        <dbReference type="ARBA" id="ARBA00022617"/>
    </source>
</evidence>
<dbReference type="CDD" id="cd11072">
    <property type="entry name" value="CYP71-like"/>
    <property type="match status" value="1"/>
</dbReference>
<comment type="subcellular location">
    <subcellularLocation>
        <location evidence="2">Membrane</location>
        <topology evidence="2">Single-pass membrane protein</topology>
    </subcellularLocation>
</comment>
<proteinExistence type="inferred from homology"/>
<keyword evidence="4 12" id="KW-0349">Heme</keyword>
<dbReference type="InterPro" id="IPR002401">
    <property type="entry name" value="Cyt_P450_E_grp-I"/>
</dbReference>
<evidence type="ECO:0000313" key="15">
    <source>
        <dbReference type="EMBL" id="PSS31276.1"/>
    </source>
</evidence>
<dbReference type="SUPFAM" id="SSF48264">
    <property type="entry name" value="Cytochrome P450"/>
    <property type="match status" value="1"/>
</dbReference>
<evidence type="ECO:0000256" key="14">
    <source>
        <dbReference type="SAM" id="SignalP"/>
    </source>
</evidence>
<dbReference type="OrthoDB" id="2789670at2759"/>
<keyword evidence="9 12" id="KW-0408">Iron</keyword>
<evidence type="ECO:0000256" key="2">
    <source>
        <dbReference type="ARBA" id="ARBA00004167"/>
    </source>
</evidence>
<dbReference type="FunFam" id="1.10.630.10:FF:000011">
    <property type="entry name" value="Cytochrome P450 83B1"/>
    <property type="match status" value="1"/>
</dbReference>
<dbReference type="OMA" id="SDFFPYM"/>
<dbReference type="PANTHER" id="PTHR47955">
    <property type="entry name" value="CYTOCHROME P450 FAMILY 71 PROTEIN"/>
    <property type="match status" value="1"/>
</dbReference>
<dbReference type="InterPro" id="IPR001128">
    <property type="entry name" value="Cyt_P450"/>
</dbReference>
<dbReference type="PANTHER" id="PTHR47955:SF22">
    <property type="entry name" value="CYTOCHROME P450 83B1-LIKE"/>
    <property type="match status" value="1"/>
</dbReference>
<evidence type="ECO:0000256" key="6">
    <source>
        <dbReference type="ARBA" id="ARBA00022723"/>
    </source>
</evidence>
<dbReference type="AlphaFoldDB" id="A0A2R6RML4"/>
<keyword evidence="6 12" id="KW-0479">Metal-binding</keyword>
<evidence type="ECO:0000256" key="7">
    <source>
        <dbReference type="ARBA" id="ARBA00022989"/>
    </source>
</evidence>
<dbReference type="Gramene" id="PSS31276">
    <property type="protein sequence ID" value="PSS31276"/>
    <property type="gene ID" value="CEY00_Acc04572"/>
</dbReference>
<dbReference type="Proteomes" id="UP000241394">
    <property type="component" value="Chromosome LG4"/>
</dbReference>
<evidence type="ECO:0000256" key="5">
    <source>
        <dbReference type="ARBA" id="ARBA00022692"/>
    </source>
</evidence>
<dbReference type="InterPro" id="IPR036396">
    <property type="entry name" value="Cyt_P450_sf"/>
</dbReference>
<reference evidence="16" key="2">
    <citation type="journal article" date="2018" name="BMC Genomics">
        <title>A manually annotated Actinidia chinensis var. chinensis (kiwifruit) genome highlights the challenges associated with draft genomes and gene prediction in plants.</title>
        <authorList>
            <person name="Pilkington S.M."/>
            <person name="Crowhurst R."/>
            <person name="Hilario E."/>
            <person name="Nardozza S."/>
            <person name="Fraser L."/>
            <person name="Peng Y."/>
            <person name="Gunaseelan K."/>
            <person name="Simpson R."/>
            <person name="Tahir J."/>
            <person name="Deroles S.C."/>
            <person name="Templeton K."/>
            <person name="Luo Z."/>
            <person name="Davy M."/>
            <person name="Cheng C."/>
            <person name="McNeilage M."/>
            <person name="Scaglione D."/>
            <person name="Liu Y."/>
            <person name="Zhang Q."/>
            <person name="Datson P."/>
            <person name="De Silva N."/>
            <person name="Gardiner S.E."/>
            <person name="Bassett H."/>
            <person name="Chagne D."/>
            <person name="McCallum J."/>
            <person name="Dzierzon H."/>
            <person name="Deng C."/>
            <person name="Wang Y.Y."/>
            <person name="Barron L."/>
            <person name="Manako K."/>
            <person name="Bowen J."/>
            <person name="Foster T.M."/>
            <person name="Erridge Z.A."/>
            <person name="Tiffin H."/>
            <person name="Waite C.N."/>
            <person name="Davies K.M."/>
            <person name="Grierson E.P."/>
            <person name="Laing W.A."/>
            <person name="Kirk R."/>
            <person name="Chen X."/>
            <person name="Wood M."/>
            <person name="Montefiori M."/>
            <person name="Brummell D.A."/>
            <person name="Schwinn K.E."/>
            <person name="Catanach A."/>
            <person name="Fullerton C."/>
            <person name="Li D."/>
            <person name="Meiyalaghan S."/>
            <person name="Nieuwenhuizen N."/>
            <person name="Read N."/>
            <person name="Prakash R."/>
            <person name="Hunter D."/>
            <person name="Zhang H."/>
            <person name="McKenzie M."/>
            <person name="Knabel M."/>
            <person name="Harris A."/>
            <person name="Allan A.C."/>
            <person name="Gleave A."/>
            <person name="Chen A."/>
            <person name="Janssen B.J."/>
            <person name="Plunkett B."/>
            <person name="Ampomah-Dwamena C."/>
            <person name="Voogd C."/>
            <person name="Leif D."/>
            <person name="Lafferty D."/>
            <person name="Souleyre E.J.F."/>
            <person name="Varkonyi-Gasic E."/>
            <person name="Gambi F."/>
            <person name="Hanley J."/>
            <person name="Yao J.L."/>
            <person name="Cheung J."/>
            <person name="David K.M."/>
            <person name="Warren B."/>
            <person name="Marsh K."/>
            <person name="Snowden K.C."/>
            <person name="Lin-Wang K."/>
            <person name="Brian L."/>
            <person name="Martinez-Sanchez M."/>
            <person name="Wang M."/>
            <person name="Ileperuma N."/>
            <person name="Macnee N."/>
            <person name="Campin R."/>
            <person name="McAtee P."/>
            <person name="Drummond R.S.M."/>
            <person name="Espley R.V."/>
            <person name="Ireland H.S."/>
            <person name="Wu R."/>
            <person name="Atkinson R.G."/>
            <person name="Karunairetnam S."/>
            <person name="Bulley S."/>
            <person name="Chunkath S."/>
            <person name="Hanley Z."/>
            <person name="Storey R."/>
            <person name="Thrimawithana A.H."/>
            <person name="Thomson S."/>
            <person name="David C."/>
            <person name="Testolin R."/>
            <person name="Huang H."/>
            <person name="Hellens R.P."/>
            <person name="Schaffer R.J."/>
        </authorList>
    </citation>
    <scope>NUCLEOTIDE SEQUENCE [LARGE SCALE GENOMIC DNA]</scope>
    <source>
        <strain evidence="16">cv. Red5</strain>
    </source>
</reference>
<feature type="binding site" description="axial binding residue" evidence="12">
    <location>
        <position position="437"/>
    </location>
    <ligand>
        <name>heme</name>
        <dbReference type="ChEBI" id="CHEBI:30413"/>
    </ligand>
    <ligandPart>
        <name>Fe</name>
        <dbReference type="ChEBI" id="CHEBI:18248"/>
    </ligandPart>
</feature>
<keyword evidence="5" id="KW-0812">Transmembrane</keyword>
<feature type="chain" id="PRO_5015329412" evidence="14">
    <location>
        <begin position="17"/>
        <end position="494"/>
    </location>
</feature>
<organism evidence="15 16">
    <name type="scientific">Actinidia chinensis var. chinensis</name>
    <name type="common">Chinese soft-hair kiwi</name>
    <dbReference type="NCBI Taxonomy" id="1590841"/>
    <lineage>
        <taxon>Eukaryota</taxon>
        <taxon>Viridiplantae</taxon>
        <taxon>Streptophyta</taxon>
        <taxon>Embryophyta</taxon>
        <taxon>Tracheophyta</taxon>
        <taxon>Spermatophyta</taxon>
        <taxon>Magnoliopsida</taxon>
        <taxon>eudicotyledons</taxon>
        <taxon>Gunneridae</taxon>
        <taxon>Pentapetalae</taxon>
        <taxon>asterids</taxon>
        <taxon>Ericales</taxon>
        <taxon>Actinidiaceae</taxon>
        <taxon>Actinidia</taxon>
    </lineage>
</organism>
<dbReference type="EMBL" id="NKQK01000004">
    <property type="protein sequence ID" value="PSS31276.1"/>
    <property type="molecule type" value="Genomic_DNA"/>
</dbReference>
<reference evidence="15 16" key="1">
    <citation type="submission" date="2017-07" db="EMBL/GenBank/DDBJ databases">
        <title>An improved, manually edited Actinidia chinensis var. chinensis (kiwifruit) genome highlights the challenges associated with draft genomes and gene prediction in plants.</title>
        <authorList>
            <person name="Pilkington S."/>
            <person name="Crowhurst R."/>
            <person name="Hilario E."/>
            <person name="Nardozza S."/>
            <person name="Fraser L."/>
            <person name="Peng Y."/>
            <person name="Gunaseelan K."/>
            <person name="Simpson R."/>
            <person name="Tahir J."/>
            <person name="Deroles S."/>
            <person name="Templeton K."/>
            <person name="Luo Z."/>
            <person name="Davy M."/>
            <person name="Cheng C."/>
            <person name="Mcneilage M."/>
            <person name="Scaglione D."/>
            <person name="Liu Y."/>
            <person name="Zhang Q."/>
            <person name="Datson P."/>
            <person name="De Silva N."/>
            <person name="Gardiner S."/>
            <person name="Bassett H."/>
            <person name="Chagne D."/>
            <person name="Mccallum J."/>
            <person name="Dzierzon H."/>
            <person name="Deng C."/>
            <person name="Wang Y.-Y."/>
            <person name="Barron N."/>
            <person name="Manako K."/>
            <person name="Bowen J."/>
            <person name="Foster T."/>
            <person name="Erridge Z."/>
            <person name="Tiffin H."/>
            <person name="Waite C."/>
            <person name="Davies K."/>
            <person name="Grierson E."/>
            <person name="Laing W."/>
            <person name="Kirk R."/>
            <person name="Chen X."/>
            <person name="Wood M."/>
            <person name="Montefiori M."/>
            <person name="Brummell D."/>
            <person name="Schwinn K."/>
            <person name="Catanach A."/>
            <person name="Fullerton C."/>
            <person name="Li D."/>
            <person name="Meiyalaghan S."/>
            <person name="Nieuwenhuizen N."/>
            <person name="Read N."/>
            <person name="Prakash R."/>
            <person name="Hunter D."/>
            <person name="Zhang H."/>
            <person name="Mckenzie M."/>
            <person name="Knabel M."/>
            <person name="Harris A."/>
            <person name="Allan A."/>
            <person name="Chen A."/>
            <person name="Janssen B."/>
            <person name="Plunkett B."/>
            <person name="Dwamena C."/>
            <person name="Voogd C."/>
            <person name="Leif D."/>
            <person name="Lafferty D."/>
            <person name="Souleyre E."/>
            <person name="Varkonyi-Gasic E."/>
            <person name="Gambi F."/>
            <person name="Hanley J."/>
            <person name="Yao J.-L."/>
            <person name="Cheung J."/>
            <person name="David K."/>
            <person name="Warren B."/>
            <person name="Marsh K."/>
            <person name="Snowden K."/>
            <person name="Lin-Wang K."/>
            <person name="Brian L."/>
            <person name="Martinez-Sanchez M."/>
            <person name="Wang M."/>
            <person name="Ileperuma N."/>
            <person name="Macnee N."/>
            <person name="Campin R."/>
            <person name="Mcatee P."/>
            <person name="Drummond R."/>
            <person name="Espley R."/>
            <person name="Ireland H."/>
            <person name="Wu R."/>
            <person name="Atkinson R."/>
            <person name="Karunairetnam S."/>
            <person name="Bulley S."/>
            <person name="Chunkath S."/>
            <person name="Hanley Z."/>
            <person name="Storey R."/>
            <person name="Thrimawithana A."/>
            <person name="Thomson S."/>
            <person name="David C."/>
            <person name="Testolin R."/>
        </authorList>
    </citation>
    <scope>NUCLEOTIDE SEQUENCE [LARGE SCALE GENOMIC DNA]</scope>
    <source>
        <strain evidence="16">cv. Red5</strain>
        <tissue evidence="15">Young leaf</tissue>
    </source>
</reference>
<dbReference type="GO" id="GO:0004497">
    <property type="term" value="F:monooxygenase activity"/>
    <property type="evidence" value="ECO:0007669"/>
    <property type="project" value="UniProtKB-KW"/>
</dbReference>
<dbReference type="GO" id="GO:0016020">
    <property type="term" value="C:membrane"/>
    <property type="evidence" value="ECO:0007669"/>
    <property type="project" value="UniProtKB-SubCell"/>
</dbReference>
<dbReference type="InterPro" id="IPR017972">
    <property type="entry name" value="Cyt_P450_CS"/>
</dbReference>
<accession>A0A2R6RML4</accession>
<feature type="signal peptide" evidence="14">
    <location>
        <begin position="1"/>
        <end position="16"/>
    </location>
</feature>
<dbReference type="Gene3D" id="1.10.630.10">
    <property type="entry name" value="Cytochrome P450"/>
    <property type="match status" value="1"/>
</dbReference>
<keyword evidence="14" id="KW-0732">Signal</keyword>
<keyword evidence="16" id="KW-1185">Reference proteome</keyword>
<dbReference type="FunCoup" id="A0A2R6RML4">
    <property type="interactions" value="361"/>
</dbReference>
<evidence type="ECO:0000256" key="12">
    <source>
        <dbReference type="PIRSR" id="PIRSR602401-1"/>
    </source>
</evidence>
<comment type="cofactor">
    <cofactor evidence="1 12">
        <name>heme</name>
        <dbReference type="ChEBI" id="CHEBI:30413"/>
    </cofactor>
</comment>
<sequence>MLFFFLLALPFLLLFSLQMHKQKFKKTHPPGPLGLPLVGNLHQMHNSSTHIYLFQLAQKYGPLVSIQLGSRPTLVVSSAKIAKEFLKTHDRACSVRPFSHGRHKLSYNGLDLAFSPYNDYWRGIRKICTLHLFNSKTVQSFRPIREDEVSRMVKKISLLASSSKVANLSELLISLASTVTCRIAFGERYDDDGYERSRFHGLFIETQALMAMFFVSDYFPTMGGWIDKVSGLFGRLETNFKEMDLFYQSVIDAHLDPNRPQSKQQDIIDILLQLRNDPLTSVHLTLDHIKAMLLDLLIAGTDPGALTVIWVMTALMKNPRVMKKVQQETREILGSKSMVNEDDIQILSYLKCVIKETMRLYPPAPLLLRETLEKCTVNGYEVPCKTLVFVNTWAIGRDPEAWVDPEEFLPERFLHSDVDFRGHNFELIPFGAGRRGCPGINMGVAIVELALANLLYLFDWEIPEGMRREDLDTDGLPGLATYKKNDLCLVPKNY</sequence>
<comment type="caution">
    <text evidence="15">The sequence shown here is derived from an EMBL/GenBank/DDBJ whole genome shotgun (WGS) entry which is preliminary data.</text>
</comment>
<dbReference type="PRINTS" id="PR00463">
    <property type="entry name" value="EP450I"/>
</dbReference>
<name>A0A2R6RML4_ACTCC</name>